<organism evidence="2">
    <name type="scientific">mine drainage metagenome</name>
    <dbReference type="NCBI Taxonomy" id="410659"/>
    <lineage>
        <taxon>unclassified sequences</taxon>
        <taxon>metagenomes</taxon>
        <taxon>ecological metagenomes</taxon>
    </lineage>
</organism>
<dbReference type="Pfam" id="PF13609">
    <property type="entry name" value="Porin_4"/>
    <property type="match status" value="1"/>
</dbReference>
<dbReference type="SUPFAM" id="SSF56935">
    <property type="entry name" value="Porins"/>
    <property type="match status" value="1"/>
</dbReference>
<dbReference type="AlphaFoldDB" id="A0A1J5SVE0"/>
<sequence length="416" mass="42653">MKKVLFAGVAAVAFGAAAAAQAANPITLSIGGDATEWAGYVQNQHSANFGATNNFTTGVSAANATQNFSQQDAVNLNFTGKTKLDNGITVGVEIDTNGSQANNTHSYDTGNSSITRDFVSVGGVFGVIEAGQQDNVGALIHNGSPDVGGIGGQDGNFGFWVLAPEHFNENWQRTYVGDDRSGNKVIYVTPTYYGLSAGVSYTPDMNFRDYTHGYEQTAFSSPYSSINGGQMTSVGASGGAANAGGNLWIYGLSYNNTFDGVGIKADVGSGKAAIAGMTAYQGGLNVSYKGFTVGGSALKRLVGENDKGLAAAARAGLSWDGGVSYVTGPYGVSLTYFVGQAATGVVNNGGTATVDTGTNNGLYDRDSVWALSGAYDLGPGVKLTESLIAVKYSTNDGIAADQNKGWAAITGIGVKF</sequence>
<accession>A0A1J5SVE0</accession>
<gene>
    <name evidence="2" type="ORF">GALL_98520</name>
</gene>
<evidence type="ECO:0000313" key="2">
    <source>
        <dbReference type="EMBL" id="OIR07989.1"/>
    </source>
</evidence>
<evidence type="ECO:0000259" key="1">
    <source>
        <dbReference type="Pfam" id="PF13609"/>
    </source>
</evidence>
<protein>
    <recommendedName>
        <fullName evidence="1">Porin domain-containing protein</fullName>
    </recommendedName>
</protein>
<dbReference type="GO" id="GO:0015288">
    <property type="term" value="F:porin activity"/>
    <property type="evidence" value="ECO:0007669"/>
    <property type="project" value="InterPro"/>
</dbReference>
<name>A0A1J5SVE0_9ZZZZ</name>
<dbReference type="InterPro" id="IPR023614">
    <property type="entry name" value="Porin_dom_sf"/>
</dbReference>
<proteinExistence type="predicted"/>
<dbReference type="EMBL" id="MLJW01000034">
    <property type="protein sequence ID" value="OIR07989.1"/>
    <property type="molecule type" value="Genomic_DNA"/>
</dbReference>
<feature type="domain" description="Porin" evidence="1">
    <location>
        <begin position="10"/>
        <end position="396"/>
    </location>
</feature>
<dbReference type="Gene3D" id="2.40.160.10">
    <property type="entry name" value="Porin"/>
    <property type="match status" value="1"/>
</dbReference>
<dbReference type="InterPro" id="IPR033900">
    <property type="entry name" value="Gram_neg_porin_domain"/>
</dbReference>
<reference evidence="2" key="1">
    <citation type="submission" date="2016-10" db="EMBL/GenBank/DDBJ databases">
        <title>Sequence of Gallionella enrichment culture.</title>
        <authorList>
            <person name="Poehlein A."/>
            <person name="Muehling M."/>
            <person name="Daniel R."/>
        </authorList>
    </citation>
    <scope>NUCLEOTIDE SEQUENCE</scope>
</reference>
<comment type="caution">
    <text evidence="2">The sequence shown here is derived from an EMBL/GenBank/DDBJ whole genome shotgun (WGS) entry which is preliminary data.</text>
</comment>
<dbReference type="GO" id="GO:0016020">
    <property type="term" value="C:membrane"/>
    <property type="evidence" value="ECO:0007669"/>
    <property type="project" value="InterPro"/>
</dbReference>